<dbReference type="AlphaFoldDB" id="R7ZXB4"/>
<comment type="caution">
    <text evidence="1">The sequence shown here is derived from an EMBL/GenBank/DDBJ whole genome shotgun (WGS) entry which is preliminary data.</text>
</comment>
<name>R7ZXB4_9BACT</name>
<protein>
    <submittedName>
        <fullName evidence="1">Uncharacterized protein</fullName>
    </submittedName>
</protein>
<sequence length="43" mass="5187">MINLHIKNKNKNRFKAISRELTAFSRELTVLPFKRKGYYSYLP</sequence>
<proteinExistence type="predicted"/>
<organism evidence="1 2">
    <name type="scientific">Lunatimonas lonarensis</name>
    <dbReference type="NCBI Taxonomy" id="1232681"/>
    <lineage>
        <taxon>Bacteria</taxon>
        <taxon>Pseudomonadati</taxon>
        <taxon>Bacteroidota</taxon>
        <taxon>Cytophagia</taxon>
        <taxon>Cytophagales</taxon>
        <taxon>Cyclobacteriaceae</taxon>
    </lineage>
</organism>
<evidence type="ECO:0000313" key="1">
    <source>
        <dbReference type="EMBL" id="EON78712.1"/>
    </source>
</evidence>
<gene>
    <name evidence="1" type="ORF">ADIS_0609</name>
</gene>
<dbReference type="Proteomes" id="UP000013909">
    <property type="component" value="Unassembled WGS sequence"/>
</dbReference>
<keyword evidence="2" id="KW-1185">Reference proteome</keyword>
<accession>R7ZXB4</accession>
<dbReference type="EMBL" id="AQHR01000022">
    <property type="protein sequence ID" value="EON78712.1"/>
    <property type="molecule type" value="Genomic_DNA"/>
</dbReference>
<dbReference type="PATRIC" id="fig|1288963.3.peg.607"/>
<dbReference type="STRING" id="1232681.ADIS_0609"/>
<evidence type="ECO:0000313" key="2">
    <source>
        <dbReference type="Proteomes" id="UP000013909"/>
    </source>
</evidence>
<reference evidence="1 2" key="1">
    <citation type="submission" date="2013-02" db="EMBL/GenBank/DDBJ databases">
        <title>A novel strain isolated from Lonar lake, Maharashtra, India.</title>
        <authorList>
            <person name="Singh A."/>
        </authorList>
    </citation>
    <scope>NUCLEOTIDE SEQUENCE [LARGE SCALE GENOMIC DNA]</scope>
    <source>
        <strain evidence="1 2">AK24</strain>
    </source>
</reference>